<dbReference type="Proteomes" id="UP000294576">
    <property type="component" value="Unassembled WGS sequence"/>
</dbReference>
<dbReference type="PANTHER" id="PTHR43658">
    <property type="entry name" value="SHORT-CHAIN DEHYDROGENASE/REDUCTASE"/>
    <property type="match status" value="1"/>
</dbReference>
<gene>
    <name evidence="4" type="ORF">EV132_101668</name>
</gene>
<evidence type="ECO:0000256" key="1">
    <source>
        <dbReference type="ARBA" id="ARBA00023002"/>
    </source>
</evidence>
<reference evidence="4 5" key="1">
    <citation type="submission" date="2019-03" db="EMBL/GenBank/DDBJ databases">
        <title>Genomic Encyclopedia of Type Strains, Phase IV (KMG-V): Genome sequencing to study the core and pangenomes of soil and plant-associated prokaryotes.</title>
        <authorList>
            <person name="Whitman W."/>
        </authorList>
    </citation>
    <scope>NUCLEOTIDE SEQUENCE [LARGE SCALE GENOMIC DNA]</scope>
    <source>
        <strain evidence="4 5">Hc14</strain>
    </source>
</reference>
<dbReference type="PROSITE" id="PS00061">
    <property type="entry name" value="ADH_SHORT"/>
    <property type="match status" value="1"/>
</dbReference>
<dbReference type="InterPro" id="IPR057326">
    <property type="entry name" value="KR_dom"/>
</dbReference>
<dbReference type="PRINTS" id="PR00081">
    <property type="entry name" value="GDHRDH"/>
</dbReference>
<dbReference type="SMART" id="SM00822">
    <property type="entry name" value="PKS_KR"/>
    <property type="match status" value="1"/>
</dbReference>
<dbReference type="Pfam" id="PF00106">
    <property type="entry name" value="adh_short"/>
    <property type="match status" value="1"/>
</dbReference>
<accession>A0A4R3QGE2</accession>
<dbReference type="PRINTS" id="PR00080">
    <property type="entry name" value="SDRFAMILY"/>
</dbReference>
<proteinExistence type="inferred from homology"/>
<dbReference type="EMBL" id="SMBH01000001">
    <property type="protein sequence ID" value="TCU20601.1"/>
    <property type="molecule type" value="Genomic_DNA"/>
</dbReference>
<comment type="caution">
    <text evidence="4">The sequence shown here is derived from an EMBL/GenBank/DDBJ whole genome shotgun (WGS) entry which is preliminary data.</text>
</comment>
<dbReference type="AlphaFoldDB" id="A0A4R3QGE2"/>
<evidence type="ECO:0000259" key="3">
    <source>
        <dbReference type="SMART" id="SM00822"/>
    </source>
</evidence>
<name>A0A4R3QGE2_RHISU</name>
<sequence>MQIEGKLCAVTGAASGLGRATAKALHDAGANLLLLDLNKDRLAELQSELAPETTVAAAVDIRNPDDIEKAFDEAIVRFGPLRAVVNCAGIASSAKIVSRGDPHDFDLWRKVIDINLNGTFNVMRLAASRMVANDPLGEAGERGVIVNTASVAAEDGQKGQAAYAASKAGVAALSLPVARDLAEYGVRCVAVAPGLFGTELFEQIPEKGIEALKRALLYPARMGLPTEFALLVKHIVENTYLNGSLIRIDGGARLPA</sequence>
<organism evidence="4 5">
    <name type="scientific">Rhizobium sullae</name>
    <name type="common">Rhizobium hedysari</name>
    <dbReference type="NCBI Taxonomy" id="50338"/>
    <lineage>
        <taxon>Bacteria</taxon>
        <taxon>Pseudomonadati</taxon>
        <taxon>Pseudomonadota</taxon>
        <taxon>Alphaproteobacteria</taxon>
        <taxon>Hyphomicrobiales</taxon>
        <taxon>Rhizobiaceae</taxon>
        <taxon>Rhizobium/Agrobacterium group</taxon>
        <taxon>Rhizobium</taxon>
    </lineage>
</organism>
<dbReference type="Gene3D" id="3.40.50.720">
    <property type="entry name" value="NAD(P)-binding Rossmann-like Domain"/>
    <property type="match status" value="1"/>
</dbReference>
<dbReference type="InterPro" id="IPR020904">
    <property type="entry name" value="Sc_DH/Rdtase_CS"/>
</dbReference>
<dbReference type="RefSeq" id="WP_132558928.1">
    <property type="nucleotide sequence ID" value="NZ_SMBH01000001.1"/>
</dbReference>
<keyword evidence="1" id="KW-0560">Oxidoreductase</keyword>
<protein>
    <submittedName>
        <fullName evidence="4">NADP-dependent 3-hydroxy acid dehydrogenase YdfG</fullName>
    </submittedName>
</protein>
<dbReference type="InterPro" id="IPR002347">
    <property type="entry name" value="SDR_fam"/>
</dbReference>
<evidence type="ECO:0000256" key="2">
    <source>
        <dbReference type="RuleBase" id="RU000363"/>
    </source>
</evidence>
<evidence type="ECO:0000313" key="4">
    <source>
        <dbReference type="EMBL" id="TCU20601.1"/>
    </source>
</evidence>
<dbReference type="InterPro" id="IPR036291">
    <property type="entry name" value="NAD(P)-bd_dom_sf"/>
</dbReference>
<feature type="domain" description="Ketoreductase" evidence="3">
    <location>
        <begin position="6"/>
        <end position="199"/>
    </location>
</feature>
<evidence type="ECO:0000313" key="5">
    <source>
        <dbReference type="Proteomes" id="UP000294576"/>
    </source>
</evidence>
<dbReference type="SUPFAM" id="SSF51735">
    <property type="entry name" value="NAD(P)-binding Rossmann-fold domains"/>
    <property type="match status" value="1"/>
</dbReference>
<dbReference type="GO" id="GO:0016491">
    <property type="term" value="F:oxidoreductase activity"/>
    <property type="evidence" value="ECO:0007669"/>
    <property type="project" value="UniProtKB-KW"/>
</dbReference>
<comment type="similarity">
    <text evidence="2">Belongs to the short-chain dehydrogenases/reductases (SDR) family.</text>
</comment>
<dbReference type="PANTHER" id="PTHR43658:SF8">
    <property type="entry name" value="17-BETA-HYDROXYSTEROID DEHYDROGENASE 14-RELATED"/>
    <property type="match status" value="1"/>
</dbReference>